<gene>
    <name evidence="2" type="ORF">C9I49_26720</name>
    <name evidence="3" type="ORF">SAMN05216222_1228</name>
</gene>
<feature type="signal peptide" evidence="1">
    <location>
        <begin position="1"/>
        <end position="22"/>
    </location>
</feature>
<dbReference type="AlphaFoldDB" id="A0A1H1RD88"/>
<dbReference type="EMBL" id="LT629762">
    <property type="protein sequence ID" value="SDS33648.1"/>
    <property type="molecule type" value="Genomic_DNA"/>
</dbReference>
<proteinExistence type="predicted"/>
<keyword evidence="1" id="KW-0732">Signal</keyword>
<evidence type="ECO:0000313" key="2">
    <source>
        <dbReference type="EMBL" id="PWE39161.1"/>
    </source>
</evidence>
<reference evidence="2 5" key="2">
    <citation type="submission" date="2018-05" db="EMBL/GenBank/DDBJ databases">
        <title>Genome sequences of two Antarctic strains of Pseudomonas prosekii: insights into adaptation to extreme conditions.</title>
        <authorList>
            <person name="Snopkova K."/>
            <person name="Dufkova K."/>
            <person name="Cejkova D."/>
            <person name="Sedlacek I."/>
            <person name="Smajs D."/>
        </authorList>
    </citation>
    <scope>NUCLEOTIDE SEQUENCE [LARGE SCALE GENOMIC DNA]</scope>
    <source>
        <strain evidence="2 5">P2673</strain>
    </source>
</reference>
<reference evidence="3 4" key="1">
    <citation type="submission" date="2016-10" db="EMBL/GenBank/DDBJ databases">
        <authorList>
            <person name="de Groot N.N."/>
        </authorList>
    </citation>
    <scope>NUCLEOTIDE SEQUENCE [LARGE SCALE GENOMIC DNA]</scope>
    <source>
        <strain evidence="3 4">LMG 26867</strain>
    </source>
</reference>
<evidence type="ECO:0000313" key="4">
    <source>
        <dbReference type="Proteomes" id="UP000198481"/>
    </source>
</evidence>
<dbReference type="EMBL" id="QFAW01000061">
    <property type="protein sequence ID" value="PWE39161.1"/>
    <property type="molecule type" value="Genomic_DNA"/>
</dbReference>
<dbReference type="RefSeq" id="WP_092272034.1">
    <property type="nucleotide sequence ID" value="NZ_LT629762.1"/>
</dbReference>
<evidence type="ECO:0000256" key="1">
    <source>
        <dbReference type="SAM" id="SignalP"/>
    </source>
</evidence>
<protein>
    <submittedName>
        <fullName evidence="3">Uncharacterized protein</fullName>
    </submittedName>
</protein>
<dbReference type="STRING" id="1148509.SAMN05216222_1228"/>
<evidence type="ECO:0000313" key="3">
    <source>
        <dbReference type="EMBL" id="SDS33648.1"/>
    </source>
</evidence>
<sequence length="167" mass="18261">MISKTKLITAIALGTLAHVSLAADGSPRTLHYVDDNTTTINLYITNRTGDTAELIEAHGREVDPEQNPVVSANQTLNFTSENPFHFSTFLQPLITLTATYTYAAGDKVCEFTTWTKAKYEHGGNDGIRTHFAGTARSVGEEEADCSTLIHAVDRTSLYSSAVEFFIQ</sequence>
<dbReference type="Proteomes" id="UP000198481">
    <property type="component" value="Chromosome I"/>
</dbReference>
<feature type="chain" id="PRO_5036307590" evidence="1">
    <location>
        <begin position="23"/>
        <end position="167"/>
    </location>
</feature>
<accession>A0A1H1RD88</accession>
<dbReference type="Proteomes" id="UP000245056">
    <property type="component" value="Unassembled WGS sequence"/>
</dbReference>
<organism evidence="3 4">
    <name type="scientific">Pseudomonas prosekii</name>
    <dbReference type="NCBI Taxonomy" id="1148509"/>
    <lineage>
        <taxon>Bacteria</taxon>
        <taxon>Pseudomonadati</taxon>
        <taxon>Pseudomonadota</taxon>
        <taxon>Gammaproteobacteria</taxon>
        <taxon>Pseudomonadales</taxon>
        <taxon>Pseudomonadaceae</taxon>
        <taxon>Pseudomonas</taxon>
    </lineage>
</organism>
<name>A0A1H1RD88_9PSED</name>
<evidence type="ECO:0000313" key="5">
    <source>
        <dbReference type="Proteomes" id="UP000245056"/>
    </source>
</evidence>